<keyword evidence="2" id="KW-1185">Reference proteome</keyword>
<proteinExistence type="predicted"/>
<accession>A0A9P6DH19</accession>
<evidence type="ECO:0000313" key="2">
    <source>
        <dbReference type="Proteomes" id="UP000807025"/>
    </source>
</evidence>
<evidence type="ECO:0000313" key="1">
    <source>
        <dbReference type="EMBL" id="KAF9495895.1"/>
    </source>
</evidence>
<dbReference type="EMBL" id="MU154557">
    <property type="protein sequence ID" value="KAF9495895.1"/>
    <property type="molecule type" value="Genomic_DNA"/>
</dbReference>
<name>A0A9P6DH19_PLEER</name>
<gene>
    <name evidence="1" type="ORF">BDN71DRAFT_805925</name>
</gene>
<dbReference type="AlphaFoldDB" id="A0A9P6DH19"/>
<organism evidence="1 2">
    <name type="scientific">Pleurotus eryngii</name>
    <name type="common">Boletus of the steppes</name>
    <dbReference type="NCBI Taxonomy" id="5323"/>
    <lineage>
        <taxon>Eukaryota</taxon>
        <taxon>Fungi</taxon>
        <taxon>Dikarya</taxon>
        <taxon>Basidiomycota</taxon>
        <taxon>Agaricomycotina</taxon>
        <taxon>Agaricomycetes</taxon>
        <taxon>Agaricomycetidae</taxon>
        <taxon>Agaricales</taxon>
        <taxon>Pleurotineae</taxon>
        <taxon>Pleurotaceae</taxon>
        <taxon>Pleurotus</taxon>
    </lineage>
</organism>
<protein>
    <submittedName>
        <fullName evidence="1">Uncharacterized protein</fullName>
    </submittedName>
</protein>
<sequence>MSRPTPMLCLWRTTRRIRTLSSFQHNRPFRDQGYLFPSCQAPPSMTTRRILLATSCQITHPAVLLYAYDRALTAARGAINRMLLRDQESCSRSVRKFLLVVRFVPTTASTTEPCSWAPELLFVSRILSTTYNAPMVAIAKTLCRLPIWKP</sequence>
<reference evidence="1" key="1">
    <citation type="submission" date="2020-11" db="EMBL/GenBank/DDBJ databases">
        <authorList>
            <consortium name="DOE Joint Genome Institute"/>
            <person name="Ahrendt S."/>
            <person name="Riley R."/>
            <person name="Andreopoulos W."/>
            <person name="Labutti K."/>
            <person name="Pangilinan J."/>
            <person name="Ruiz-Duenas F.J."/>
            <person name="Barrasa J.M."/>
            <person name="Sanchez-Garcia M."/>
            <person name="Camarero S."/>
            <person name="Miyauchi S."/>
            <person name="Serrano A."/>
            <person name="Linde D."/>
            <person name="Babiker R."/>
            <person name="Drula E."/>
            <person name="Ayuso-Fernandez I."/>
            <person name="Pacheco R."/>
            <person name="Padilla G."/>
            <person name="Ferreira P."/>
            <person name="Barriuso J."/>
            <person name="Kellner H."/>
            <person name="Castanera R."/>
            <person name="Alfaro M."/>
            <person name="Ramirez L."/>
            <person name="Pisabarro A.G."/>
            <person name="Kuo A."/>
            <person name="Tritt A."/>
            <person name="Lipzen A."/>
            <person name="He G."/>
            <person name="Yan M."/>
            <person name="Ng V."/>
            <person name="Cullen D."/>
            <person name="Martin F."/>
            <person name="Rosso M.-N."/>
            <person name="Henrissat B."/>
            <person name="Hibbett D."/>
            <person name="Martinez A.T."/>
            <person name="Grigoriev I.V."/>
        </authorList>
    </citation>
    <scope>NUCLEOTIDE SEQUENCE</scope>
    <source>
        <strain evidence="1">ATCC 90797</strain>
    </source>
</reference>
<dbReference type="Proteomes" id="UP000807025">
    <property type="component" value="Unassembled WGS sequence"/>
</dbReference>
<comment type="caution">
    <text evidence="1">The sequence shown here is derived from an EMBL/GenBank/DDBJ whole genome shotgun (WGS) entry which is preliminary data.</text>
</comment>